<sequence length="52" mass="5507">MDENSGDDESIDWSTDDELEILSGTTTASPPTLVSCTDVGERQAHLQVLGLG</sequence>
<organism evidence="1 2">
    <name type="scientific">Castilleja foliolosa</name>
    <dbReference type="NCBI Taxonomy" id="1961234"/>
    <lineage>
        <taxon>Eukaryota</taxon>
        <taxon>Viridiplantae</taxon>
        <taxon>Streptophyta</taxon>
        <taxon>Embryophyta</taxon>
        <taxon>Tracheophyta</taxon>
        <taxon>Spermatophyta</taxon>
        <taxon>Magnoliopsida</taxon>
        <taxon>eudicotyledons</taxon>
        <taxon>Gunneridae</taxon>
        <taxon>Pentapetalae</taxon>
        <taxon>asterids</taxon>
        <taxon>lamiids</taxon>
        <taxon>Lamiales</taxon>
        <taxon>Orobanchaceae</taxon>
        <taxon>Pedicularideae</taxon>
        <taxon>Castillejinae</taxon>
        <taxon>Castilleja</taxon>
    </lineage>
</organism>
<evidence type="ECO:0000313" key="2">
    <source>
        <dbReference type="Proteomes" id="UP001632038"/>
    </source>
</evidence>
<dbReference type="EMBL" id="JAVIJP010000026">
    <property type="protein sequence ID" value="KAL3636632.1"/>
    <property type="molecule type" value="Genomic_DNA"/>
</dbReference>
<proteinExistence type="predicted"/>
<dbReference type="Proteomes" id="UP001632038">
    <property type="component" value="Unassembled WGS sequence"/>
</dbReference>
<name>A0ABD3D7B2_9LAMI</name>
<dbReference type="AlphaFoldDB" id="A0ABD3D7B2"/>
<protein>
    <submittedName>
        <fullName evidence="1">Uncharacterized protein</fullName>
    </submittedName>
</protein>
<accession>A0ABD3D7B2</accession>
<comment type="caution">
    <text evidence="1">The sequence shown here is derived from an EMBL/GenBank/DDBJ whole genome shotgun (WGS) entry which is preliminary data.</text>
</comment>
<reference evidence="2" key="1">
    <citation type="journal article" date="2024" name="IScience">
        <title>Strigolactones Initiate the Formation of Haustorium-like Structures in Castilleja.</title>
        <authorList>
            <person name="Buerger M."/>
            <person name="Peterson D."/>
            <person name="Chory J."/>
        </authorList>
    </citation>
    <scope>NUCLEOTIDE SEQUENCE [LARGE SCALE GENOMIC DNA]</scope>
</reference>
<gene>
    <name evidence="1" type="ORF">CASFOL_018931</name>
</gene>
<keyword evidence="2" id="KW-1185">Reference proteome</keyword>
<evidence type="ECO:0000313" key="1">
    <source>
        <dbReference type="EMBL" id="KAL3636632.1"/>
    </source>
</evidence>